<comment type="pathway">
    <text evidence="1 8">Amine and polyamine biosynthesis; ectoine biosynthesis; L-ectoine from L-aspartate 4-semialdehyde: step 3/3.</text>
</comment>
<evidence type="ECO:0000256" key="5">
    <source>
        <dbReference type="ARBA" id="ARBA00023239"/>
    </source>
</evidence>
<dbReference type="Pfam" id="PF06339">
    <property type="entry name" value="Ectoine_synth"/>
    <property type="match status" value="1"/>
</dbReference>
<evidence type="ECO:0000256" key="7">
    <source>
        <dbReference type="ARBA" id="ARBA00048714"/>
    </source>
</evidence>
<evidence type="ECO:0000313" key="10">
    <source>
        <dbReference type="Proteomes" id="UP000054740"/>
    </source>
</evidence>
<evidence type="ECO:0000256" key="3">
    <source>
        <dbReference type="ARBA" id="ARBA00013192"/>
    </source>
</evidence>
<comment type="similarity">
    <text evidence="2 8">Belongs to the ectoine synthase family.</text>
</comment>
<dbReference type="PANTHER" id="PTHR39289">
    <property type="match status" value="1"/>
</dbReference>
<dbReference type="GO" id="GO:0019491">
    <property type="term" value="P:ectoine biosynthetic process"/>
    <property type="evidence" value="ECO:0007669"/>
    <property type="project" value="UniProtKB-UniRule"/>
</dbReference>
<dbReference type="GO" id="GO:0033990">
    <property type="term" value="F:ectoine synthase activity"/>
    <property type="evidence" value="ECO:0007669"/>
    <property type="project" value="UniProtKB-EC"/>
</dbReference>
<dbReference type="PANTHER" id="PTHR39289:SF1">
    <property type="entry name" value="L-ECTOINE SYNTHASE"/>
    <property type="match status" value="1"/>
</dbReference>
<reference evidence="10" key="1">
    <citation type="submission" date="2016-01" db="EMBL/GenBank/DDBJ databases">
        <authorList>
            <person name="Peeters C."/>
        </authorList>
    </citation>
    <scope>NUCLEOTIDE SEQUENCE [LARGE SCALE GENOMIC DNA]</scope>
</reference>
<evidence type="ECO:0000256" key="8">
    <source>
        <dbReference type="HAMAP-Rule" id="MF_01255"/>
    </source>
</evidence>
<dbReference type="NCBIfam" id="NF009806">
    <property type="entry name" value="PRK13290.1"/>
    <property type="match status" value="1"/>
</dbReference>
<evidence type="ECO:0000313" key="9">
    <source>
        <dbReference type="EMBL" id="SAL51995.1"/>
    </source>
</evidence>
<comment type="catalytic activity">
    <reaction evidence="7 8">
        <text>(2S)-4-acetamido-2-aminobutanoate = L-ectoine + H2O</text>
        <dbReference type="Rhea" id="RHEA:17281"/>
        <dbReference type="ChEBI" id="CHEBI:15377"/>
        <dbReference type="ChEBI" id="CHEBI:58515"/>
        <dbReference type="ChEBI" id="CHEBI:58929"/>
        <dbReference type="EC" id="4.2.1.108"/>
    </reaction>
</comment>
<keyword evidence="5 8" id="KW-0456">Lyase</keyword>
<evidence type="ECO:0000256" key="4">
    <source>
        <dbReference type="ARBA" id="ARBA00019707"/>
    </source>
</evidence>
<dbReference type="InterPro" id="IPR010462">
    <property type="entry name" value="Ectoine_synth"/>
</dbReference>
<dbReference type="UniPathway" id="UPA00067">
    <property type="reaction ID" value="UER00123"/>
</dbReference>
<proteinExistence type="inferred from homology"/>
<dbReference type="AlphaFoldDB" id="A0A158I5V7"/>
<dbReference type="HAMAP" id="MF_01255">
    <property type="entry name" value="Ectoine_synth"/>
    <property type="match status" value="1"/>
</dbReference>
<dbReference type="CDD" id="cd06978">
    <property type="entry name" value="cupin_EctC"/>
    <property type="match status" value="1"/>
</dbReference>
<dbReference type="SUPFAM" id="SSF51182">
    <property type="entry name" value="RmlC-like cupins"/>
    <property type="match status" value="1"/>
</dbReference>
<accession>A0A158I5V7</accession>
<keyword evidence="10" id="KW-1185">Reference proteome</keyword>
<sequence>MIVRDVASIVGTARHASGKGWESKRLIVASDDVGFSVHDTTVLEGTELELEYKHHIEANYCFAGEGEVVNLATGDTHTIQAGSIYVLDKHDRHKVRAVKGDLRLVCVFNPPLVGDETHRDDGSYAPSRNQ</sequence>
<protein>
    <recommendedName>
        <fullName evidence="4 8">L-ectoine synthase</fullName>
        <ecNumber evidence="3 8">4.2.1.108</ecNumber>
    </recommendedName>
    <alternativeName>
        <fullName evidence="6 8">N-acetyldiaminobutyrate dehydratase</fullName>
    </alternativeName>
</protein>
<name>A0A158I5V7_CABCO</name>
<dbReference type="EC" id="4.2.1.108" evidence="3 8"/>
<organism evidence="9 10">
    <name type="scientific">Caballeronia cordobensis</name>
    <name type="common">Burkholderia cordobensis</name>
    <dbReference type="NCBI Taxonomy" id="1353886"/>
    <lineage>
        <taxon>Bacteria</taxon>
        <taxon>Pseudomonadati</taxon>
        <taxon>Pseudomonadota</taxon>
        <taxon>Betaproteobacteria</taxon>
        <taxon>Burkholderiales</taxon>
        <taxon>Burkholderiaceae</taxon>
        <taxon>Caballeronia</taxon>
    </lineage>
</organism>
<gene>
    <name evidence="8" type="primary">ectC</name>
    <name evidence="9" type="ORF">AWB70_04280</name>
</gene>
<comment type="function">
    <text evidence="8">Catalyzes the circularization of gamma-N-acetyl-alpha,gamma-diaminobutyric acid (ADABA) to ectoine (1,4,5,6-tetrahydro-2-methyl-4-pyrimidine carboxylic acid), which is an excellent osmoprotectant.</text>
</comment>
<dbReference type="Gene3D" id="2.60.120.10">
    <property type="entry name" value="Jelly Rolls"/>
    <property type="match status" value="1"/>
</dbReference>
<dbReference type="InterPro" id="IPR014710">
    <property type="entry name" value="RmlC-like_jellyroll"/>
</dbReference>
<evidence type="ECO:0000256" key="2">
    <source>
        <dbReference type="ARBA" id="ARBA00009637"/>
    </source>
</evidence>
<dbReference type="RefSeq" id="WP_053572524.1">
    <property type="nucleotide sequence ID" value="NZ_FCNY02000010.1"/>
</dbReference>
<evidence type="ECO:0000256" key="6">
    <source>
        <dbReference type="ARBA" id="ARBA00033271"/>
    </source>
</evidence>
<dbReference type="Proteomes" id="UP000054740">
    <property type="component" value="Unassembled WGS sequence"/>
</dbReference>
<evidence type="ECO:0000256" key="1">
    <source>
        <dbReference type="ARBA" id="ARBA00005181"/>
    </source>
</evidence>
<dbReference type="EMBL" id="FCNY02000010">
    <property type="protein sequence ID" value="SAL51995.1"/>
    <property type="molecule type" value="Genomic_DNA"/>
</dbReference>
<dbReference type="InterPro" id="IPR011051">
    <property type="entry name" value="RmlC_Cupin_sf"/>
</dbReference>